<accession>A0A2D3VE77</accession>
<feature type="region of interest" description="Disordered" evidence="8">
    <location>
        <begin position="50"/>
        <end position="73"/>
    </location>
</feature>
<evidence type="ECO:0000256" key="6">
    <source>
        <dbReference type="ARBA" id="ARBA00022989"/>
    </source>
</evidence>
<dbReference type="Proteomes" id="UP000225277">
    <property type="component" value="Unassembled WGS sequence"/>
</dbReference>
<dbReference type="PANTHER" id="PTHR12174:SF23">
    <property type="entry name" value="MINOR HISTOCOMPATIBILITY ANTIGEN H13"/>
    <property type="match status" value="1"/>
</dbReference>
<protein>
    <recommendedName>
        <fullName evidence="12">Minor histocompatibility antigen H13</fullName>
    </recommendedName>
</protein>
<evidence type="ECO:0000256" key="4">
    <source>
        <dbReference type="ARBA" id="ARBA00022801"/>
    </source>
</evidence>
<keyword evidence="3 9" id="KW-0812">Transmembrane</keyword>
<evidence type="ECO:0000256" key="3">
    <source>
        <dbReference type="ARBA" id="ARBA00022692"/>
    </source>
</evidence>
<reference evidence="10 11" key="1">
    <citation type="submission" date="2016-03" db="EMBL/GenBank/DDBJ databases">
        <authorList>
            <person name="Ploux O."/>
        </authorList>
    </citation>
    <scope>NUCLEOTIDE SEQUENCE [LARGE SCALE GENOMIC DNA]</scope>
    <source>
        <strain evidence="10 11">URUG2</strain>
    </source>
</reference>
<dbReference type="OrthoDB" id="29661at2759"/>
<feature type="transmembrane region" description="Helical" evidence="9">
    <location>
        <begin position="132"/>
        <end position="152"/>
    </location>
</feature>
<evidence type="ECO:0000313" key="11">
    <source>
        <dbReference type="Proteomes" id="UP000225277"/>
    </source>
</evidence>
<feature type="region of interest" description="Disordered" evidence="8">
    <location>
        <begin position="481"/>
        <end position="500"/>
    </location>
</feature>
<dbReference type="InterPro" id="IPR007369">
    <property type="entry name" value="Peptidase_A22B_SPP"/>
</dbReference>
<dbReference type="Pfam" id="PF04258">
    <property type="entry name" value="Peptidase_A22B"/>
    <property type="match status" value="1"/>
</dbReference>
<feature type="region of interest" description="Disordered" evidence="8">
    <location>
        <begin position="553"/>
        <end position="604"/>
    </location>
</feature>
<feature type="compositionally biased region" description="Acidic residues" evidence="8">
    <location>
        <begin position="481"/>
        <end position="497"/>
    </location>
</feature>
<evidence type="ECO:0000256" key="5">
    <source>
        <dbReference type="ARBA" id="ARBA00022824"/>
    </source>
</evidence>
<feature type="transmembrane region" description="Helical" evidence="9">
    <location>
        <begin position="83"/>
        <end position="101"/>
    </location>
</feature>
<proteinExistence type="inferred from homology"/>
<keyword evidence="6 9" id="KW-1133">Transmembrane helix</keyword>
<evidence type="ECO:0008006" key="12">
    <source>
        <dbReference type="Google" id="ProtNLM"/>
    </source>
</evidence>
<comment type="similarity">
    <text evidence="2">Belongs to the peptidase A22B family.</text>
</comment>
<name>A0A2D3VE77_9PEZI</name>
<dbReference type="RefSeq" id="XP_023628023.1">
    <property type="nucleotide sequence ID" value="XM_023772255.1"/>
</dbReference>
<dbReference type="GO" id="GO:0033619">
    <property type="term" value="P:membrane protein proteolysis"/>
    <property type="evidence" value="ECO:0007669"/>
    <property type="project" value="TreeGrafter"/>
</dbReference>
<feature type="transmembrane region" description="Helical" evidence="9">
    <location>
        <begin position="418"/>
        <end position="440"/>
    </location>
</feature>
<dbReference type="EMBL" id="FJUY01000010">
    <property type="protein sequence ID" value="CZT21134.1"/>
    <property type="molecule type" value="Genomic_DNA"/>
</dbReference>
<evidence type="ECO:0000256" key="8">
    <source>
        <dbReference type="SAM" id="MobiDB-lite"/>
    </source>
</evidence>
<feature type="transmembrane region" description="Helical" evidence="9">
    <location>
        <begin position="108"/>
        <end position="126"/>
    </location>
</feature>
<evidence type="ECO:0000313" key="10">
    <source>
        <dbReference type="EMBL" id="CZT21134.1"/>
    </source>
</evidence>
<feature type="transmembrane region" description="Helical" evidence="9">
    <location>
        <begin position="446"/>
        <end position="464"/>
    </location>
</feature>
<evidence type="ECO:0000256" key="7">
    <source>
        <dbReference type="ARBA" id="ARBA00023136"/>
    </source>
</evidence>
<feature type="transmembrane region" description="Helical" evidence="9">
    <location>
        <begin position="221"/>
        <end position="240"/>
    </location>
</feature>
<dbReference type="InterPro" id="IPR006639">
    <property type="entry name" value="Preselin/SPP"/>
</dbReference>
<feature type="region of interest" description="Disordered" evidence="8">
    <location>
        <begin position="516"/>
        <end position="541"/>
    </location>
</feature>
<dbReference type="GeneID" id="35602119"/>
<evidence type="ECO:0000256" key="1">
    <source>
        <dbReference type="ARBA" id="ARBA00004477"/>
    </source>
</evidence>
<dbReference type="SMART" id="SM00730">
    <property type="entry name" value="PSN"/>
    <property type="match status" value="1"/>
</dbReference>
<dbReference type="GO" id="GO:0042500">
    <property type="term" value="F:aspartic endopeptidase activity, intramembrane cleaving"/>
    <property type="evidence" value="ECO:0007669"/>
    <property type="project" value="InterPro"/>
</dbReference>
<dbReference type="STRING" id="112498.A0A2D3VE77"/>
<dbReference type="GO" id="GO:0098554">
    <property type="term" value="C:cytoplasmic side of endoplasmic reticulum membrane"/>
    <property type="evidence" value="ECO:0007669"/>
    <property type="project" value="TreeGrafter"/>
</dbReference>
<comment type="subcellular location">
    <subcellularLocation>
        <location evidence="1">Endoplasmic reticulum membrane</location>
        <topology evidence="1">Multi-pass membrane protein</topology>
    </subcellularLocation>
</comment>
<keyword evidence="7 9" id="KW-0472">Membrane</keyword>
<keyword evidence="11" id="KW-1185">Reference proteome</keyword>
<dbReference type="AlphaFoldDB" id="A0A2D3VE77"/>
<evidence type="ECO:0000256" key="9">
    <source>
        <dbReference type="SAM" id="Phobius"/>
    </source>
</evidence>
<organism evidence="10 11">
    <name type="scientific">Ramularia collo-cygni</name>
    <dbReference type="NCBI Taxonomy" id="112498"/>
    <lineage>
        <taxon>Eukaryota</taxon>
        <taxon>Fungi</taxon>
        <taxon>Dikarya</taxon>
        <taxon>Ascomycota</taxon>
        <taxon>Pezizomycotina</taxon>
        <taxon>Dothideomycetes</taxon>
        <taxon>Dothideomycetidae</taxon>
        <taxon>Mycosphaerellales</taxon>
        <taxon>Mycosphaerellaceae</taxon>
        <taxon>Ramularia</taxon>
    </lineage>
</organism>
<feature type="compositionally biased region" description="Acidic residues" evidence="8">
    <location>
        <begin position="61"/>
        <end position="70"/>
    </location>
</feature>
<dbReference type="GO" id="GO:0098553">
    <property type="term" value="C:lumenal side of endoplasmic reticulum membrane"/>
    <property type="evidence" value="ECO:0007669"/>
    <property type="project" value="TreeGrafter"/>
</dbReference>
<feature type="transmembrane region" description="Helical" evidence="9">
    <location>
        <begin position="269"/>
        <end position="289"/>
    </location>
</feature>
<gene>
    <name evidence="10" type="ORF">RCC_06995</name>
</gene>
<dbReference type="PANTHER" id="PTHR12174">
    <property type="entry name" value="SIGNAL PEPTIDE PEPTIDASE"/>
    <property type="match status" value="1"/>
</dbReference>
<keyword evidence="5" id="KW-0256">Endoplasmic reticulum</keyword>
<keyword evidence="4" id="KW-0378">Hydrolase</keyword>
<dbReference type="GO" id="GO:0006465">
    <property type="term" value="P:signal peptide processing"/>
    <property type="evidence" value="ECO:0007669"/>
    <property type="project" value="TreeGrafter"/>
</dbReference>
<feature type="compositionally biased region" description="Basic and acidic residues" evidence="8">
    <location>
        <begin position="517"/>
        <end position="539"/>
    </location>
</feature>
<feature type="transmembrane region" description="Helical" evidence="9">
    <location>
        <begin position="335"/>
        <end position="355"/>
    </location>
</feature>
<sequence>MASFDYSEWLNGAAAVYEQQRHLLPMYGHLLISALFPIYTGAHASLSRPASAAKPVKDDANSNEEDDGEETVQQMEGLTNTDAVIFPVMAGLVLTALYFLIQHFGASLINTILGVYFSLIGTYSVGKLLSDTWGTVAGFFFSNYYGSGGVIWKVVDAERKVVALDRGSQHTAARKSPLGGPFSTIWLPPPLLDLAWKLRSFTRQKFLAKVYLQNTQNFRIVFTRHNILASILAVVAIGYSLFVDKLWWLTNLQGFAVCYGAFQLMSPTTFFTGTLILGGLFFYDIWAVFYTPLMVSVAQNLDVPIKLIFPRPDDPNSPQKEGAKPNYSMLGLGDIVLPGLIIALALRFDLHLFYLRKQKAVTNPKSGSDGKVETKTIEKAPYVSVSGNWAEWAYTRTSRSKQSPALPAHLSGSFPKTYFYASLVGYIVGMMTTLVFMSMFQHAQPALLYLVPGVLTSVWGTALVRGDLEDMWAYTEAIDGEPIEDDDGKEVETEQPEAEQARSYFQQFWQSIFGDSAKQKKRDEGKDKKLTNVEDKPVRPADVGENVMFSFTIAHHSPKPVKESKEAANGSETENRRSQPSSESMEEDGVVVGPGDLEGDKKPS</sequence>
<evidence type="ECO:0000256" key="2">
    <source>
        <dbReference type="ARBA" id="ARBA00006859"/>
    </source>
</evidence>